<dbReference type="AlphaFoldDB" id="A0AAD7AE21"/>
<evidence type="ECO:0000313" key="1">
    <source>
        <dbReference type="EMBL" id="KAJ7355899.1"/>
    </source>
</evidence>
<evidence type="ECO:0000313" key="2">
    <source>
        <dbReference type="Proteomes" id="UP001218218"/>
    </source>
</evidence>
<gene>
    <name evidence="1" type="ORF">DFH08DRAFT_510742</name>
</gene>
<sequence>MKAYLERSGQHPLSFRLSYNPFDQMREQPLLECLSGHSMRWKTVVIEGASQFTLDYLERSKPSDYSSLRSLDFFHCQLDSFDTSLPPFPWSQLSRYHEYDVSWYRDRDSVDQWSQLTNVVDLRVAFDETFNGSRPIKMPRLRFASLAVSQVDEMLSCFEFPGIQGLNLMFTTNQPPRTLRSVPAQLKGLRILRLSGDLGVAIAKTALLCLLAELTELTDFAMALRDNHGVDATYLFTLLTPGHSLLVPRLQALRVVTSEPVGETIGTLLVMLRQRFGGVKGIGRLKRFEIFLGLRPIVFGKRLPKSYTPSAMSQSLDWLRVHEGWDIRVVEEWQGDFWSEEMDTEFL</sequence>
<keyword evidence="2" id="KW-1185">Reference proteome</keyword>
<organism evidence="1 2">
    <name type="scientific">Mycena albidolilacea</name>
    <dbReference type="NCBI Taxonomy" id="1033008"/>
    <lineage>
        <taxon>Eukaryota</taxon>
        <taxon>Fungi</taxon>
        <taxon>Dikarya</taxon>
        <taxon>Basidiomycota</taxon>
        <taxon>Agaricomycotina</taxon>
        <taxon>Agaricomycetes</taxon>
        <taxon>Agaricomycetidae</taxon>
        <taxon>Agaricales</taxon>
        <taxon>Marasmiineae</taxon>
        <taxon>Mycenaceae</taxon>
        <taxon>Mycena</taxon>
    </lineage>
</organism>
<protein>
    <submittedName>
        <fullName evidence="1">Uncharacterized protein</fullName>
    </submittedName>
</protein>
<proteinExistence type="predicted"/>
<dbReference type="Proteomes" id="UP001218218">
    <property type="component" value="Unassembled WGS sequence"/>
</dbReference>
<accession>A0AAD7AE21</accession>
<name>A0AAD7AE21_9AGAR</name>
<reference evidence="1" key="1">
    <citation type="submission" date="2023-03" db="EMBL/GenBank/DDBJ databases">
        <title>Massive genome expansion in bonnet fungi (Mycena s.s.) driven by repeated elements and novel gene families across ecological guilds.</title>
        <authorList>
            <consortium name="Lawrence Berkeley National Laboratory"/>
            <person name="Harder C.B."/>
            <person name="Miyauchi S."/>
            <person name="Viragh M."/>
            <person name="Kuo A."/>
            <person name="Thoen E."/>
            <person name="Andreopoulos B."/>
            <person name="Lu D."/>
            <person name="Skrede I."/>
            <person name="Drula E."/>
            <person name="Henrissat B."/>
            <person name="Morin E."/>
            <person name="Kohler A."/>
            <person name="Barry K."/>
            <person name="LaButti K."/>
            <person name="Morin E."/>
            <person name="Salamov A."/>
            <person name="Lipzen A."/>
            <person name="Mereny Z."/>
            <person name="Hegedus B."/>
            <person name="Baldrian P."/>
            <person name="Stursova M."/>
            <person name="Weitz H."/>
            <person name="Taylor A."/>
            <person name="Grigoriev I.V."/>
            <person name="Nagy L.G."/>
            <person name="Martin F."/>
            <person name="Kauserud H."/>
        </authorList>
    </citation>
    <scope>NUCLEOTIDE SEQUENCE</scope>
    <source>
        <strain evidence="1">CBHHK002</strain>
    </source>
</reference>
<comment type="caution">
    <text evidence="1">The sequence shown here is derived from an EMBL/GenBank/DDBJ whole genome shotgun (WGS) entry which is preliminary data.</text>
</comment>
<dbReference type="EMBL" id="JARIHO010000009">
    <property type="protein sequence ID" value="KAJ7355899.1"/>
    <property type="molecule type" value="Genomic_DNA"/>
</dbReference>